<comment type="caution">
    <text evidence="13">The sequence shown here is derived from an EMBL/GenBank/DDBJ whole genome shotgun (WGS) entry which is preliminary data.</text>
</comment>
<dbReference type="GO" id="GO:0003677">
    <property type="term" value="F:DNA binding"/>
    <property type="evidence" value="ECO:0007669"/>
    <property type="project" value="UniProtKB-KW"/>
</dbReference>
<dbReference type="PANTHER" id="PTHR30153">
    <property type="entry name" value="REPLICATIVE DNA HELICASE DNAB"/>
    <property type="match status" value="1"/>
</dbReference>
<dbReference type="Pfam" id="PF03796">
    <property type="entry name" value="DnaB_C"/>
    <property type="match status" value="1"/>
</dbReference>
<dbReference type="AlphaFoldDB" id="V4NVV2"/>
<dbReference type="SMART" id="SM00382">
    <property type="entry name" value="AAA"/>
    <property type="match status" value="1"/>
</dbReference>
<name>V4NVV2_9CAUL</name>
<keyword evidence="9" id="KW-0413">Isomerase</keyword>
<keyword evidence="6" id="KW-0347">Helicase</keyword>
<evidence type="ECO:0000256" key="9">
    <source>
        <dbReference type="ARBA" id="ARBA00023235"/>
    </source>
</evidence>
<evidence type="ECO:0000256" key="3">
    <source>
        <dbReference type="ARBA" id="ARBA00022705"/>
    </source>
</evidence>
<evidence type="ECO:0000256" key="5">
    <source>
        <dbReference type="ARBA" id="ARBA00022801"/>
    </source>
</evidence>
<evidence type="ECO:0000256" key="8">
    <source>
        <dbReference type="ARBA" id="ARBA00023125"/>
    </source>
</evidence>
<sequence length="468" mass="51234">IMKGHAQLEIANVEAEQDLIGCVMANNSQYAELSHIKPHHMVEAGHARLWEALTKQIDAGGTANAGSLRSALRGDRAIDDLNAAAGQDYLSLLCAKAAHPSWAQDCATAIIDDWTRREAVGIGQNVIALASENNPRPALEVLSYARNALAELETQSGVSEAEFQAAPDVATSVLTQLAEQMRSGKTLGKRCGLRCVDRRMGGFHKGSLIILGGRPSMGKTALARALAHGCAVENPKDQVLFLGIEMSPDEMLQRELAAISASAGDGVEYRDIAMGKVRPEEMSALHRAHAQVPANLILQDVPSLSIDDVRRSIWSRKRKGPLSLVVIDYLQIMRRPEARGRNETAVLGEITSSLKQIARQAGCAIVLLSQLSRQVESREDKRPQLSDLRESGSIEQDADFVFFVYRESYYLERQKPKKGNEFEHEMSVADLQTAMEVICAKARRAPVGTDMQTYQAEFDLITDPRGEV</sequence>
<dbReference type="InterPro" id="IPR007693">
    <property type="entry name" value="DNA_helicase_DnaB-like_N"/>
</dbReference>
<evidence type="ECO:0000256" key="4">
    <source>
        <dbReference type="ARBA" id="ARBA00022741"/>
    </source>
</evidence>
<dbReference type="Pfam" id="PF00772">
    <property type="entry name" value="DnaB"/>
    <property type="match status" value="1"/>
</dbReference>
<dbReference type="GO" id="GO:0043139">
    <property type="term" value="F:5'-3' DNA helicase activity"/>
    <property type="evidence" value="ECO:0007669"/>
    <property type="project" value="UniProtKB-EC"/>
</dbReference>
<dbReference type="EMBL" id="AWGB01000131">
    <property type="protein sequence ID" value="ESQ77310.1"/>
    <property type="molecule type" value="Genomic_DNA"/>
</dbReference>
<dbReference type="InterPro" id="IPR027417">
    <property type="entry name" value="P-loop_NTPase"/>
</dbReference>
<keyword evidence="2" id="KW-0639">Primosome</keyword>
<dbReference type="PROSITE" id="PS51199">
    <property type="entry name" value="SF4_HELICASE"/>
    <property type="match status" value="1"/>
</dbReference>
<evidence type="ECO:0000313" key="14">
    <source>
        <dbReference type="Proteomes" id="UP000017837"/>
    </source>
</evidence>
<organism evidence="13 14">
    <name type="scientific">Asticcacaulis benevestitus DSM 16100 = ATCC BAA-896</name>
    <dbReference type="NCBI Taxonomy" id="1121022"/>
    <lineage>
        <taxon>Bacteria</taxon>
        <taxon>Pseudomonadati</taxon>
        <taxon>Pseudomonadota</taxon>
        <taxon>Alphaproteobacteria</taxon>
        <taxon>Caulobacterales</taxon>
        <taxon>Caulobacteraceae</taxon>
        <taxon>Asticcacaulis</taxon>
    </lineage>
</organism>
<keyword evidence="4" id="KW-0547">Nucleotide-binding</keyword>
<dbReference type="GO" id="GO:0005829">
    <property type="term" value="C:cytosol"/>
    <property type="evidence" value="ECO:0007669"/>
    <property type="project" value="TreeGrafter"/>
</dbReference>
<dbReference type="InterPro" id="IPR036185">
    <property type="entry name" value="DNA_heli_DnaB-like_N_sf"/>
</dbReference>
<protein>
    <recommendedName>
        <fullName evidence="10">DNA 5'-3' helicase</fullName>
        <ecNumber evidence="10">5.6.2.3</ecNumber>
    </recommendedName>
</protein>
<proteinExistence type="inferred from homology"/>
<dbReference type="InterPro" id="IPR007694">
    <property type="entry name" value="DNA_helicase_DnaB-like_C"/>
</dbReference>
<evidence type="ECO:0000256" key="1">
    <source>
        <dbReference type="ARBA" id="ARBA00008428"/>
    </source>
</evidence>
<dbReference type="Gene3D" id="3.40.50.300">
    <property type="entry name" value="P-loop containing nucleotide triphosphate hydrolases"/>
    <property type="match status" value="1"/>
</dbReference>
<dbReference type="InterPro" id="IPR016136">
    <property type="entry name" value="DNA_helicase_N/primase_C"/>
</dbReference>
<dbReference type="GO" id="GO:1990077">
    <property type="term" value="C:primosome complex"/>
    <property type="evidence" value="ECO:0007669"/>
    <property type="project" value="UniProtKB-KW"/>
</dbReference>
<gene>
    <name evidence="13" type="ORF">ABENE_23355</name>
</gene>
<dbReference type="Gene3D" id="1.10.860.10">
    <property type="entry name" value="DNAb Helicase, Chain A"/>
    <property type="match status" value="1"/>
</dbReference>
<dbReference type="EC" id="5.6.2.3" evidence="10"/>
<dbReference type="GO" id="GO:0006269">
    <property type="term" value="P:DNA replication, synthesis of primer"/>
    <property type="evidence" value="ECO:0007669"/>
    <property type="project" value="UniProtKB-KW"/>
</dbReference>
<evidence type="ECO:0000256" key="7">
    <source>
        <dbReference type="ARBA" id="ARBA00022840"/>
    </source>
</evidence>
<dbReference type="PANTHER" id="PTHR30153:SF2">
    <property type="entry name" value="REPLICATIVE DNA HELICASE"/>
    <property type="match status" value="1"/>
</dbReference>
<feature type="domain" description="SF4 helicase" evidence="12">
    <location>
        <begin position="182"/>
        <end position="468"/>
    </location>
</feature>
<dbReference type="GO" id="GO:0016787">
    <property type="term" value="F:hydrolase activity"/>
    <property type="evidence" value="ECO:0007669"/>
    <property type="project" value="UniProtKB-KW"/>
</dbReference>
<dbReference type="SUPFAM" id="SSF48024">
    <property type="entry name" value="N-terminal domain of DnaB helicase"/>
    <property type="match status" value="1"/>
</dbReference>
<evidence type="ECO:0000256" key="11">
    <source>
        <dbReference type="ARBA" id="ARBA00048954"/>
    </source>
</evidence>
<comment type="catalytic activity">
    <reaction evidence="11">
        <text>ATP + H2O = ADP + phosphate + H(+)</text>
        <dbReference type="Rhea" id="RHEA:13065"/>
        <dbReference type="ChEBI" id="CHEBI:15377"/>
        <dbReference type="ChEBI" id="CHEBI:15378"/>
        <dbReference type="ChEBI" id="CHEBI:30616"/>
        <dbReference type="ChEBI" id="CHEBI:43474"/>
        <dbReference type="ChEBI" id="CHEBI:456216"/>
        <dbReference type="EC" id="5.6.2.3"/>
    </reaction>
</comment>
<evidence type="ECO:0000256" key="10">
    <source>
        <dbReference type="ARBA" id="ARBA00044969"/>
    </source>
</evidence>
<keyword evidence="7" id="KW-0067">ATP-binding</keyword>
<dbReference type="GO" id="GO:0005524">
    <property type="term" value="F:ATP binding"/>
    <property type="evidence" value="ECO:0007669"/>
    <property type="project" value="UniProtKB-KW"/>
</dbReference>
<dbReference type="PATRIC" id="fig|1121022.4.peg.4779"/>
<dbReference type="eggNOG" id="COG0305">
    <property type="taxonomic scope" value="Bacteria"/>
</dbReference>
<keyword evidence="5" id="KW-0378">Hydrolase</keyword>
<reference evidence="13 14" key="1">
    <citation type="journal article" date="2014" name="Nature">
        <title>Sequential evolution of bacterial morphology by co-option of a developmental regulator.</title>
        <authorList>
            <person name="Jiang C."/>
            <person name="Brown P.J."/>
            <person name="Ducret A."/>
            <person name="Brun Y.V."/>
        </authorList>
    </citation>
    <scope>NUCLEOTIDE SEQUENCE [LARGE SCALE GENOMIC DNA]</scope>
    <source>
        <strain evidence="13 14">DSM 16100</strain>
    </source>
</reference>
<evidence type="ECO:0000259" key="12">
    <source>
        <dbReference type="PROSITE" id="PS51199"/>
    </source>
</evidence>
<keyword evidence="3" id="KW-0235">DNA replication</keyword>
<evidence type="ECO:0000313" key="13">
    <source>
        <dbReference type="EMBL" id="ESQ77310.1"/>
    </source>
</evidence>
<dbReference type="InterPro" id="IPR003593">
    <property type="entry name" value="AAA+_ATPase"/>
</dbReference>
<keyword evidence="14" id="KW-1185">Reference proteome</keyword>
<comment type="similarity">
    <text evidence="1">Belongs to the helicase family. DnaB subfamily.</text>
</comment>
<dbReference type="Proteomes" id="UP000017837">
    <property type="component" value="Unassembled WGS sequence"/>
</dbReference>
<evidence type="ECO:0000256" key="2">
    <source>
        <dbReference type="ARBA" id="ARBA00022515"/>
    </source>
</evidence>
<dbReference type="STRING" id="1121022.GCA_000376105_04544"/>
<feature type="non-terminal residue" evidence="13">
    <location>
        <position position="1"/>
    </location>
</feature>
<evidence type="ECO:0000256" key="6">
    <source>
        <dbReference type="ARBA" id="ARBA00022806"/>
    </source>
</evidence>
<accession>V4NVV2</accession>
<dbReference type="SUPFAM" id="SSF52540">
    <property type="entry name" value="P-loop containing nucleoside triphosphate hydrolases"/>
    <property type="match status" value="1"/>
</dbReference>
<keyword evidence="8" id="KW-0238">DNA-binding</keyword>